<evidence type="ECO:0000313" key="2">
    <source>
        <dbReference type="EMBL" id="QKJ88976.1"/>
    </source>
</evidence>
<keyword evidence="1" id="KW-0472">Membrane</keyword>
<gene>
    <name evidence="2" type="ORF">PMPD1_4069</name>
</gene>
<dbReference type="AlphaFoldDB" id="A0A6M8UDN5"/>
<feature type="transmembrane region" description="Helical" evidence="1">
    <location>
        <begin position="112"/>
        <end position="135"/>
    </location>
</feature>
<sequence>MDTFLLSGGRNQAWSETMVNLEARKLVNTANKVASAHLQDGLTRMGFMREIKDLIDQQFANARRAKTDEECLLCIRKLREENDNLQDQERLLRMRTAQLMAKVELVRENNKIVGYVISAVHIVISGVAAFGGIAMMSSMTPVGVLAGATLFIDGLNGISKEVDHLRLGDQSTSEGVFADGTIELAKFMGFTSNQGLAFYKTVTLGASVWSIFGLARKPAAWRLFRWLPKDYYRKVDTMSRPKLTMKIITWGIKAKVIFDLSEEASPD</sequence>
<dbReference type="RefSeq" id="WP_173635805.1">
    <property type="nucleotide sequence ID" value="NZ_CP054212.1"/>
</dbReference>
<dbReference type="Pfam" id="PF13988">
    <property type="entry name" value="DUF4225"/>
    <property type="match status" value="1"/>
</dbReference>
<name>A0A6M8UDN5_9GAMM</name>
<evidence type="ECO:0000313" key="3">
    <source>
        <dbReference type="Proteomes" id="UP000505325"/>
    </source>
</evidence>
<keyword evidence="1" id="KW-0812">Transmembrane</keyword>
<evidence type="ECO:0000256" key="1">
    <source>
        <dbReference type="SAM" id="Phobius"/>
    </source>
</evidence>
<organism evidence="2 3">
    <name type="scientific">Paramixta manurensis</name>
    <dbReference type="NCBI Taxonomy" id="2740817"/>
    <lineage>
        <taxon>Bacteria</taxon>
        <taxon>Pseudomonadati</taxon>
        <taxon>Pseudomonadota</taxon>
        <taxon>Gammaproteobacteria</taxon>
        <taxon>Enterobacterales</taxon>
        <taxon>Erwiniaceae</taxon>
        <taxon>Paramixta</taxon>
    </lineage>
</organism>
<dbReference type="EMBL" id="CP054212">
    <property type="protein sequence ID" value="QKJ88976.1"/>
    <property type="molecule type" value="Genomic_DNA"/>
</dbReference>
<reference evidence="2 3" key="1">
    <citation type="submission" date="2020-06" db="EMBL/GenBank/DDBJ databases">
        <title>Genome sequence of Paramixta manurensis strain PD-1.</title>
        <authorList>
            <person name="Lee C.W."/>
            <person name="Kim J."/>
        </authorList>
    </citation>
    <scope>NUCLEOTIDE SEQUENCE [LARGE SCALE GENOMIC DNA]</scope>
    <source>
        <strain evidence="2 3">PD-1</strain>
    </source>
</reference>
<accession>A0A6M8UDN5</accession>
<dbReference type="Proteomes" id="UP000505325">
    <property type="component" value="Chromosome"/>
</dbReference>
<feature type="transmembrane region" description="Helical" evidence="1">
    <location>
        <begin position="196"/>
        <end position="215"/>
    </location>
</feature>
<proteinExistence type="predicted"/>
<keyword evidence="3" id="KW-1185">Reference proteome</keyword>
<dbReference type="KEGG" id="pmak:PMPD1_4069"/>
<protein>
    <submittedName>
        <fullName evidence="2">DUF4225 domain-containing protein</fullName>
    </submittedName>
</protein>
<dbReference type="InterPro" id="IPR025320">
    <property type="entry name" value="DUF4225"/>
</dbReference>
<keyword evidence="1" id="KW-1133">Transmembrane helix</keyword>